<dbReference type="Proteomes" id="UP000000768">
    <property type="component" value="Chromosome 5"/>
</dbReference>
<accession>A0A1Z5RJP5</accession>
<dbReference type="EMBL" id="CM000764">
    <property type="protein sequence ID" value="OQU83576.1"/>
    <property type="molecule type" value="Genomic_DNA"/>
</dbReference>
<reference evidence="2" key="2">
    <citation type="journal article" date="2018" name="Plant J.">
        <title>The Sorghum bicolor reference genome: improved assembly, gene annotations, a transcriptome atlas, and signatures of genome organization.</title>
        <authorList>
            <person name="McCormick R.F."/>
            <person name="Truong S.K."/>
            <person name="Sreedasyam A."/>
            <person name="Jenkins J."/>
            <person name="Shu S."/>
            <person name="Sims D."/>
            <person name="Kennedy M."/>
            <person name="Amirebrahimi M."/>
            <person name="Weers B.D."/>
            <person name="McKinley B."/>
            <person name="Mattison A."/>
            <person name="Morishige D.T."/>
            <person name="Grimwood J."/>
            <person name="Schmutz J."/>
            <person name="Mullet J.E."/>
        </authorList>
    </citation>
    <scope>NUCLEOTIDE SEQUENCE [LARGE SCALE GENOMIC DNA]</scope>
    <source>
        <strain evidence="2">cv. BTx623</strain>
    </source>
</reference>
<keyword evidence="2" id="KW-1185">Reference proteome</keyword>
<dbReference type="InParanoid" id="A0A1Z5RJP5"/>
<evidence type="ECO:0000313" key="1">
    <source>
        <dbReference type="EMBL" id="OQU83576.1"/>
    </source>
</evidence>
<reference evidence="1 2" key="1">
    <citation type="journal article" date="2009" name="Nature">
        <title>The Sorghum bicolor genome and the diversification of grasses.</title>
        <authorList>
            <person name="Paterson A.H."/>
            <person name="Bowers J.E."/>
            <person name="Bruggmann R."/>
            <person name="Dubchak I."/>
            <person name="Grimwood J."/>
            <person name="Gundlach H."/>
            <person name="Haberer G."/>
            <person name="Hellsten U."/>
            <person name="Mitros T."/>
            <person name="Poliakov A."/>
            <person name="Schmutz J."/>
            <person name="Spannagl M."/>
            <person name="Tang H."/>
            <person name="Wang X."/>
            <person name="Wicker T."/>
            <person name="Bharti A.K."/>
            <person name="Chapman J."/>
            <person name="Feltus F.A."/>
            <person name="Gowik U."/>
            <person name="Grigoriev I.V."/>
            <person name="Lyons E."/>
            <person name="Maher C.A."/>
            <person name="Martis M."/>
            <person name="Narechania A."/>
            <person name="Otillar R.P."/>
            <person name="Penning B.W."/>
            <person name="Salamov A.A."/>
            <person name="Wang Y."/>
            <person name="Zhang L."/>
            <person name="Carpita N.C."/>
            <person name="Freeling M."/>
            <person name="Gingle A.R."/>
            <person name="Hash C.T."/>
            <person name="Keller B."/>
            <person name="Klein P."/>
            <person name="Kresovich S."/>
            <person name="McCann M.C."/>
            <person name="Ming R."/>
            <person name="Peterson D.G."/>
            <person name="Mehboob-ur-Rahman"/>
            <person name="Ware D."/>
            <person name="Westhoff P."/>
            <person name="Mayer K.F."/>
            <person name="Messing J."/>
            <person name="Rokhsar D.S."/>
        </authorList>
    </citation>
    <scope>NUCLEOTIDE SEQUENCE [LARGE SCALE GENOMIC DNA]</scope>
    <source>
        <strain evidence="2">cv. BTx623</strain>
    </source>
</reference>
<sequence length="180" mass="20091">MACSHLCSGYPDVYSFFSHAREQQQLILPLKLQCRCAASLPPLTPPLPPAVAPQKQQQTSPLLVLHADQMFSLPPSYLSWMPQLLHSHLHGRPSSSSSLPFLCMKMQPPYSSDSILPLEFQTVQWIMIWTGYQSHLLQTSLNRSLAAAFHFATAPLIPKPEHVDDVVAIPLWTKHVGCNS</sequence>
<dbReference type="Gramene" id="OQU83576">
    <property type="protein sequence ID" value="OQU83576"/>
    <property type="gene ID" value="SORBI_3005G135566"/>
</dbReference>
<proteinExistence type="predicted"/>
<organism evidence="1 2">
    <name type="scientific">Sorghum bicolor</name>
    <name type="common">Sorghum</name>
    <name type="synonym">Sorghum vulgare</name>
    <dbReference type="NCBI Taxonomy" id="4558"/>
    <lineage>
        <taxon>Eukaryota</taxon>
        <taxon>Viridiplantae</taxon>
        <taxon>Streptophyta</taxon>
        <taxon>Embryophyta</taxon>
        <taxon>Tracheophyta</taxon>
        <taxon>Spermatophyta</taxon>
        <taxon>Magnoliopsida</taxon>
        <taxon>Liliopsida</taxon>
        <taxon>Poales</taxon>
        <taxon>Poaceae</taxon>
        <taxon>PACMAD clade</taxon>
        <taxon>Panicoideae</taxon>
        <taxon>Andropogonodae</taxon>
        <taxon>Andropogoneae</taxon>
        <taxon>Sorghinae</taxon>
        <taxon>Sorghum</taxon>
    </lineage>
</organism>
<name>A0A1Z5RJP5_SORBI</name>
<evidence type="ECO:0000313" key="2">
    <source>
        <dbReference type="Proteomes" id="UP000000768"/>
    </source>
</evidence>
<protein>
    <submittedName>
        <fullName evidence="1">Uncharacterized protein</fullName>
    </submittedName>
</protein>
<gene>
    <name evidence="1" type="ORF">SORBI_3005G135566</name>
</gene>
<dbReference type="AlphaFoldDB" id="A0A1Z5RJP5"/>